<evidence type="ECO:0000256" key="5">
    <source>
        <dbReference type="ARBA" id="ARBA00022768"/>
    </source>
</evidence>
<dbReference type="Gene3D" id="3.40.50.300">
    <property type="entry name" value="P-loop containing nucleotide triphosphate hydrolases"/>
    <property type="match status" value="1"/>
</dbReference>
<dbReference type="SUPFAM" id="SSF50465">
    <property type="entry name" value="EF-Tu/eEF-1alpha/eIF2-gamma C-terminal domain"/>
    <property type="match status" value="1"/>
</dbReference>
<evidence type="ECO:0000259" key="13">
    <source>
        <dbReference type="PROSITE" id="PS51722"/>
    </source>
</evidence>
<keyword evidence="4" id="KW-0547">Nucleotide-binding</keyword>
<keyword evidence="8" id="KW-0342">GTP-binding</keyword>
<dbReference type="GO" id="GO:0070979">
    <property type="term" value="P:protein K11-linked ubiquitination"/>
    <property type="evidence" value="ECO:0007669"/>
    <property type="project" value="TreeGrafter"/>
</dbReference>
<dbReference type="SUPFAM" id="SSF50447">
    <property type="entry name" value="Translation proteins"/>
    <property type="match status" value="1"/>
</dbReference>
<dbReference type="GO" id="GO:0003746">
    <property type="term" value="F:translation elongation factor activity"/>
    <property type="evidence" value="ECO:0007669"/>
    <property type="project" value="UniProtKB-KW"/>
</dbReference>
<dbReference type="CDD" id="cd01884">
    <property type="entry name" value="EF_Tu"/>
    <property type="match status" value="1"/>
</dbReference>
<evidence type="ECO:0000256" key="4">
    <source>
        <dbReference type="ARBA" id="ARBA00022741"/>
    </source>
</evidence>
<keyword evidence="15" id="KW-1185">Reference proteome</keyword>
<evidence type="ECO:0000256" key="8">
    <source>
        <dbReference type="ARBA" id="ARBA00023134"/>
    </source>
</evidence>
<dbReference type="GO" id="GO:0051301">
    <property type="term" value="P:cell division"/>
    <property type="evidence" value="ECO:0007669"/>
    <property type="project" value="UniProtKB-KW"/>
</dbReference>
<dbReference type="InterPro" id="IPR009001">
    <property type="entry name" value="Transl_elong_EF1A/Init_IF2_C"/>
</dbReference>
<dbReference type="Pfam" id="PF00009">
    <property type="entry name" value="GTP_EFTU"/>
    <property type="match status" value="1"/>
</dbReference>
<dbReference type="CDD" id="cd03697">
    <property type="entry name" value="EFTU_II"/>
    <property type="match status" value="1"/>
</dbReference>
<dbReference type="RefSeq" id="XP_024715395.1">
    <property type="nucleotide sequence ID" value="XM_024855796.1"/>
</dbReference>
<keyword evidence="7" id="KW-0648">Protein biosynthesis</keyword>
<dbReference type="InterPro" id="IPR041709">
    <property type="entry name" value="EF-Tu_GTP-bd"/>
</dbReference>
<dbReference type="Pfam" id="PF03143">
    <property type="entry name" value="GTP_EFTU_D3"/>
    <property type="match status" value="1"/>
</dbReference>
<evidence type="ECO:0000256" key="9">
    <source>
        <dbReference type="ARBA" id="ARBA00023306"/>
    </source>
</evidence>
<dbReference type="SUPFAM" id="SSF52540">
    <property type="entry name" value="P-loop containing nucleoside triphosphate hydrolases"/>
    <property type="match status" value="1"/>
</dbReference>
<dbReference type="NCBIfam" id="TIGR00485">
    <property type="entry name" value="EF-Tu"/>
    <property type="match status" value="1"/>
</dbReference>
<dbReference type="GO" id="GO:0005680">
    <property type="term" value="C:anaphase-promoting complex"/>
    <property type="evidence" value="ECO:0007669"/>
    <property type="project" value="InterPro"/>
</dbReference>
<dbReference type="Pfam" id="PF12859">
    <property type="entry name" value="ANAPC1"/>
    <property type="match status" value="1"/>
</dbReference>
<dbReference type="CDD" id="cd03707">
    <property type="entry name" value="EFTU_III"/>
    <property type="match status" value="1"/>
</dbReference>
<dbReference type="NCBIfam" id="TIGR00231">
    <property type="entry name" value="small_GTP"/>
    <property type="match status" value="1"/>
</dbReference>
<dbReference type="InterPro" id="IPR009000">
    <property type="entry name" value="Transl_B-barrel_sf"/>
</dbReference>
<dbReference type="Pfam" id="PF03144">
    <property type="entry name" value="GTP_EFTU_D2"/>
    <property type="match status" value="1"/>
</dbReference>
<dbReference type="GO" id="GO:0005525">
    <property type="term" value="F:GTP binding"/>
    <property type="evidence" value="ECO:0007669"/>
    <property type="project" value="UniProtKB-KW"/>
</dbReference>
<dbReference type="InterPro" id="IPR049255">
    <property type="entry name" value="Apc1_N"/>
</dbReference>
<dbReference type="Proteomes" id="UP000241107">
    <property type="component" value="Unassembled WGS sequence"/>
</dbReference>
<name>A0A2P7YXN0_9ASCO</name>
<dbReference type="VEuPathDB" id="FungiDB:C7M61_000344"/>
<protein>
    <recommendedName>
        <fullName evidence="11">Elongation factor Tu</fullName>
    </recommendedName>
</protein>
<dbReference type="OrthoDB" id="26401at2759"/>
<dbReference type="FunFam" id="2.40.30.10:FF:000001">
    <property type="entry name" value="Elongation factor Tu"/>
    <property type="match status" value="1"/>
</dbReference>
<reference evidence="14 15" key="1">
    <citation type="submission" date="2018-03" db="EMBL/GenBank/DDBJ databases">
        <title>Candida pseudohaemulonii genome assembly and annotation.</title>
        <authorList>
            <person name="Munoz J.F."/>
            <person name="Gade L.G."/>
            <person name="Chow N.A."/>
            <person name="Litvintseva A.P."/>
            <person name="Loparev V.N."/>
            <person name="Cuomo C.A."/>
        </authorList>
    </citation>
    <scope>NUCLEOTIDE SEQUENCE [LARGE SCALE GENOMIC DNA]</scope>
    <source>
        <strain evidence="14 15">B12108</strain>
    </source>
</reference>
<sequence>MIRTVGSLRVGTLRLGASLMSKARPAFRTYAAFDRSKPHVNIGTIGHVDHGKTTLTAAITKVLASKGGASFLDYGSIDRAPEERARGITISTAHVEYQTDKRHYAHVDCPGHADYIKNMITGAAQMDGAIIVVAASDGQMPQTREHLLLARQVGVQNLVVFVNKVDTIDDPEMLELVEMEMRDLLTTYGFDGDETPVVMGSALCALEERQPEIGEQAIMKLLDAVDEYIPTPQRDLEQPFLMPVEDVFSISGRGTVVTGRVERGSLKKGEEIEIVGDFDKTFKATVTGIEMFKKELDAAMAGDNAGILLRGVKRDEITRGDVLAKPGTVTPHTKILASLYVLTKEEGGRHNPFAENYRPQLFLRTTNVTGTMKFPDGEEDRSRMVNPGDNVEMVIELGRKAPIELNQRFNLREGGKTIATGLVTRIIDHMLLPALDVELYVGFRPYELTKDRVELYSNQRRLLISKKQVTVIHGIVLSKKLVYEEDVVAAAYTTFRANRQKSESTSSLDDVEALAVCLSKAAYIYYPGGQYYVVSFPFTLKRAFPFESGLILEREQDSLSKLPTSSQYHGYRFFTLVDPIGDFRVVTTSSTSVVTSQENLVYFPKLGINKTRSLCATFSPRNNTVTIYHIKASTRHAVVGGSSMRKRKNHSLSTPNPSKKLEDDILHEFNHPFSGSTSQNMEKKRTSTLLSGVSSIGRMGSESGFSESGKVTNNVEFSGLRKDMILTKADSITVSAKKDYITTTGLYYQDEEAIVISNKVSKETQVLIYKLQSGYISQHESSVTLNCLHAIPLEHSRFPGWLLVLKDELSLQLVHPFLDITAPVVDLSSNYPAMSRISSSYDNIVVLVANNEETHTVRLVLEPSNQFVSTCLKIWRYLSGSKINEHVWVFWRSALTLDDQLDEWNAYVIMILSLVYPFDSGEIEVSSNPITDLLPLAKKHHEYFDFGYSLQELLSYIVVALHLIYEELKLDTLAKQNLEKLGLLLTQLTTWMGWLDQWTTFYMVDSSMIDRTTKLLLTVLLYNPPNLFESLASVFDSKRSRYPKFSQLVEEGDSINMTMTPRTHIVLHIFELMVSQPARAVIKALSGFGITSNDLESYPLGISIPIKECLLQCQQDPDLSWGSDILRLIGRSDLTVTLEDQDELIHSNGNGPLSLKNLKSNETKSSEAIVSEILEPSKRKVDHFQSESERSQVTDLIFDQDRRFYEILNLLNQTKVQSTTLVVDENQNEYDSTLLKREVASLVALRTLTLPLGRAALNYEECKPMFTEKFPIPDLNLSTIIAPSMSTIVLNKDLIFHKLYDWGSFHNGASSGLSISRKCEGITGSWAFYNKPSENFAQHAGFLLGLGLNGHLKKLEEWHIYNYLGPKHPLTSIGLLIGMAASLKGSMDNKLTKVLSVHAVALLPQGANDLNVPITVQSAGLIGIGLLYLETQHRRMSDILLSQVSGAVSHIEHDEEFEGYMLAAGLALGFINLGKGDTLRGINDTHVVDKLLSLSTSMRDSQSELELDKSGSAAIMALAFMYLRTENQVIARKLQVPDSEHLLDYVRPDLLLLRSVAKNVILWDQIRATTQWVDSQVPEVLRVRHNFNNIESLDSDQVGYFNVLAGACLAMTLKYASSQNLSARTTLLGYLDKFMVITESTAVNYDEQVALNCASQIQNVLALAVAVVMAGSGDLEVFRRLRVLHGRISKTHQYGNHMAVNMALGFLFMGGGQYAFADSNFAVATLFTALYPIFPAESNEFEVHLQALRHFWALSVEPKCLIIRDVADGRPVKLPVTIVMKDGSKRESTAPQLLPRIEQIASIEVKAPEYFNVKMDFLVSSEYMDQFRESLTLFVYKKCNYELLKTTVTTLLKNESKALQIANKEVAVNKELASLLDVQLLSPLTQFEKQIYLYESGVEHLSDPNKSGLSMFNMIANKIDLHLMATQPRDVQDLLSLKLLFAYTDHVLDDDMHFVSLQFVEQLKQELWAVLAADA</sequence>
<dbReference type="InterPro" id="IPR033720">
    <property type="entry name" value="EFTU_2"/>
</dbReference>
<dbReference type="GO" id="GO:0032543">
    <property type="term" value="P:mitochondrial translation"/>
    <property type="evidence" value="ECO:0007669"/>
    <property type="project" value="UniProtKB-ARBA"/>
</dbReference>
<dbReference type="GO" id="GO:0007091">
    <property type="term" value="P:metaphase/anaphase transition of mitotic cell cycle"/>
    <property type="evidence" value="ECO:0007669"/>
    <property type="project" value="TreeGrafter"/>
</dbReference>
<dbReference type="Pfam" id="PF20518">
    <property type="entry name" value="Apc1_MidN"/>
    <property type="match status" value="1"/>
</dbReference>
<dbReference type="GO" id="GO:0003924">
    <property type="term" value="F:GTPase activity"/>
    <property type="evidence" value="ECO:0007669"/>
    <property type="project" value="InterPro"/>
</dbReference>
<dbReference type="Gene3D" id="2.40.30.10">
    <property type="entry name" value="Translation factors"/>
    <property type="match status" value="2"/>
</dbReference>
<dbReference type="NCBIfam" id="NF009372">
    <property type="entry name" value="PRK12735.1"/>
    <property type="match status" value="1"/>
</dbReference>
<keyword evidence="3" id="KW-0132">Cell division</keyword>
<organism evidence="14 15">
    <name type="scientific">Candidozyma pseudohaemuli</name>
    <dbReference type="NCBI Taxonomy" id="418784"/>
    <lineage>
        <taxon>Eukaryota</taxon>
        <taxon>Fungi</taxon>
        <taxon>Dikarya</taxon>
        <taxon>Ascomycota</taxon>
        <taxon>Saccharomycotina</taxon>
        <taxon>Pichiomycetes</taxon>
        <taxon>Metschnikowiaceae</taxon>
        <taxon>Candidozyma</taxon>
    </lineage>
</organism>
<feature type="region of interest" description="Disordered" evidence="12">
    <location>
        <begin position="639"/>
        <end position="659"/>
    </location>
</feature>
<evidence type="ECO:0000256" key="7">
    <source>
        <dbReference type="ARBA" id="ARBA00022917"/>
    </source>
</evidence>
<comment type="similarity">
    <text evidence="1">Belongs to the TRAFAC class translation factor GTPase superfamily. Classic translation factor GTPase family. EF-Tu/EF-1A subfamily.</text>
</comment>
<accession>A0A2P7YXN0</accession>
<comment type="function">
    <text evidence="10">G-protein that, in its active GTP-bound form, binds to and delivers aminoacyl-tRNA to the A-site of ribosomes during protein biosynthesis. In the presence of a correct codon-anticodon match between the aminoacyl-tRNA and the A-site codon of the ribosome-bound mRNA, the ribosome acts as a GTPase activator and the GTP is hydrolyzed. The inactive GDP-bound form leaves the ribosome and must be recycled before binding another molecule of aminoacyl-tRNA. Required for mitochondrial protein biosynthesis and maintenance of mitochondrial DNA.</text>
</comment>
<evidence type="ECO:0000256" key="2">
    <source>
        <dbReference type="ARBA" id="ARBA00010547"/>
    </source>
</evidence>
<dbReference type="GO" id="GO:0031145">
    <property type="term" value="P:anaphase-promoting complex-dependent catabolic process"/>
    <property type="evidence" value="ECO:0007669"/>
    <property type="project" value="TreeGrafter"/>
</dbReference>
<evidence type="ECO:0000313" key="15">
    <source>
        <dbReference type="Proteomes" id="UP000241107"/>
    </source>
</evidence>
<dbReference type="InterPro" id="IPR031157">
    <property type="entry name" value="G_TR_CS"/>
</dbReference>
<dbReference type="PRINTS" id="PR00315">
    <property type="entry name" value="ELONGATNFCT"/>
</dbReference>
<comment type="similarity">
    <text evidence="2">Belongs to the APC1 family.</text>
</comment>
<dbReference type="HAMAP" id="MF_00118_B">
    <property type="entry name" value="EF_Tu_B"/>
    <property type="match status" value="1"/>
</dbReference>
<dbReference type="PROSITE" id="PS00301">
    <property type="entry name" value="G_TR_1"/>
    <property type="match status" value="1"/>
</dbReference>
<dbReference type="InterPro" id="IPR046794">
    <property type="entry name" value="Apc1_MidN"/>
</dbReference>
<evidence type="ECO:0000256" key="6">
    <source>
        <dbReference type="ARBA" id="ARBA00022776"/>
    </source>
</evidence>
<dbReference type="InterPro" id="IPR011989">
    <property type="entry name" value="ARM-like"/>
</dbReference>
<evidence type="ECO:0000256" key="3">
    <source>
        <dbReference type="ARBA" id="ARBA00022618"/>
    </source>
</evidence>
<evidence type="ECO:0000256" key="12">
    <source>
        <dbReference type="SAM" id="MobiDB-lite"/>
    </source>
</evidence>
<evidence type="ECO:0000313" key="14">
    <source>
        <dbReference type="EMBL" id="PSK40696.1"/>
    </source>
</evidence>
<dbReference type="PANTHER" id="PTHR12827:SF3">
    <property type="entry name" value="ANAPHASE-PROMOTING COMPLEX SUBUNIT 1"/>
    <property type="match status" value="1"/>
</dbReference>
<dbReference type="GO" id="GO:0060090">
    <property type="term" value="F:molecular adaptor activity"/>
    <property type="evidence" value="ECO:0007669"/>
    <property type="project" value="TreeGrafter"/>
</dbReference>
<gene>
    <name evidence="14" type="ORF">C7M61_000344</name>
</gene>
<dbReference type="GO" id="GO:0005739">
    <property type="term" value="C:mitochondrion"/>
    <property type="evidence" value="ECO:0007669"/>
    <property type="project" value="GOC"/>
</dbReference>
<dbReference type="InterPro" id="IPR004541">
    <property type="entry name" value="Transl_elong_EFTu/EF1A_bac/org"/>
</dbReference>
<evidence type="ECO:0000256" key="1">
    <source>
        <dbReference type="ARBA" id="ARBA00007249"/>
    </source>
</evidence>
<keyword evidence="6" id="KW-0498">Mitosis</keyword>
<dbReference type="PROSITE" id="PS51722">
    <property type="entry name" value="G_TR_2"/>
    <property type="match status" value="1"/>
</dbReference>
<dbReference type="NCBIfam" id="NF009373">
    <property type="entry name" value="PRK12736.1"/>
    <property type="match status" value="1"/>
</dbReference>
<dbReference type="InterPro" id="IPR000795">
    <property type="entry name" value="T_Tr_GTP-bd_dom"/>
</dbReference>
<evidence type="ECO:0000256" key="10">
    <source>
        <dbReference type="ARBA" id="ARBA00057325"/>
    </source>
</evidence>
<dbReference type="InterPro" id="IPR027417">
    <property type="entry name" value="P-loop_NTPase"/>
</dbReference>
<evidence type="ECO:0000256" key="11">
    <source>
        <dbReference type="RuleBase" id="RU004061"/>
    </source>
</evidence>
<dbReference type="InterPro" id="IPR024990">
    <property type="entry name" value="Apc1"/>
</dbReference>
<keyword evidence="9" id="KW-0131">Cell cycle</keyword>
<dbReference type="FunFam" id="3.40.50.300:FF:000003">
    <property type="entry name" value="Elongation factor Tu"/>
    <property type="match status" value="1"/>
</dbReference>
<comment type="caution">
    <text evidence="14">The sequence shown here is derived from an EMBL/GenBank/DDBJ whole genome shotgun (WGS) entry which is preliminary data.</text>
</comment>
<dbReference type="InterPro" id="IPR004160">
    <property type="entry name" value="Transl_elong_EFTu/EF1A_C"/>
</dbReference>
<dbReference type="InterPro" id="IPR004161">
    <property type="entry name" value="EFTu-like_2"/>
</dbReference>
<dbReference type="GeneID" id="36563737"/>
<dbReference type="STRING" id="418784.A0A2P7YXN0"/>
<feature type="domain" description="Tr-type G" evidence="13">
    <location>
        <begin position="37"/>
        <end position="233"/>
    </location>
</feature>
<dbReference type="NCBIfam" id="NF000766">
    <property type="entry name" value="PRK00049.1"/>
    <property type="match status" value="1"/>
</dbReference>
<proteinExistence type="inferred from homology"/>
<dbReference type="PANTHER" id="PTHR12827">
    <property type="entry name" value="MEIOTIC CHECKPOINT REGULATOR TSG24 FAMILY MEMBER"/>
    <property type="match status" value="1"/>
</dbReference>
<keyword evidence="5 14" id="KW-0251">Elongation factor</keyword>
<dbReference type="FunFam" id="1.25.10.10:FF:000435">
    <property type="entry name" value="Ubiquitin ligase subunit"/>
    <property type="match status" value="1"/>
</dbReference>
<dbReference type="EMBL" id="PYFQ01000001">
    <property type="protein sequence ID" value="PSK40696.1"/>
    <property type="molecule type" value="Genomic_DNA"/>
</dbReference>
<dbReference type="Gene3D" id="1.25.10.10">
    <property type="entry name" value="Leucine-rich Repeat Variant"/>
    <property type="match status" value="2"/>
</dbReference>
<dbReference type="InterPro" id="IPR005225">
    <property type="entry name" value="Small_GTP-bd"/>
</dbReference>